<proteinExistence type="predicted"/>
<evidence type="ECO:0000313" key="2">
    <source>
        <dbReference type="Proteomes" id="UP001367771"/>
    </source>
</evidence>
<protein>
    <submittedName>
        <fullName evidence="1">DUF1636 domain-containing protein</fullName>
    </submittedName>
</protein>
<keyword evidence="2" id="KW-1185">Reference proteome</keyword>
<dbReference type="InterPro" id="IPR012863">
    <property type="entry name" value="DUF1636"/>
</dbReference>
<evidence type="ECO:0000313" key="1">
    <source>
        <dbReference type="EMBL" id="MEI5688552.1"/>
    </source>
</evidence>
<dbReference type="Pfam" id="PF07845">
    <property type="entry name" value="DUF1636"/>
    <property type="match status" value="1"/>
</dbReference>
<sequence length="134" mass="13865">MKLVPVPPGVDVIACSTCHRRGDPRDAAQGPAGARLLAALREAQAGQASTGVAVRAMPCLFACAEACTVHLRAPGKIGYVLGRFLPDAATAQAILTFAAHYAASETGEVAFAVWPEAVKGHFLTRTPPEGFLVA</sequence>
<gene>
    <name evidence="1" type="ORF">V8201_15775</name>
</gene>
<reference evidence="1 2" key="1">
    <citation type="journal article" date="2013" name="Int. J. Syst. Evol. Microbiol.">
        <title>Sphingomonas kyungheensis sp. nov., a bacterium with ginsenoside-converting activity isolated from soil of a ginseng field.</title>
        <authorList>
            <person name="Son H.M."/>
            <person name="Yang J.E."/>
            <person name="Park Y."/>
            <person name="Han C.K."/>
            <person name="Kim S.G."/>
            <person name="Kook M."/>
            <person name="Yi T.H."/>
        </authorList>
    </citation>
    <scope>NUCLEOTIDE SEQUENCE [LARGE SCALE GENOMIC DNA]</scope>
    <source>
        <strain evidence="1 2">LMG 26582</strain>
    </source>
</reference>
<comment type="caution">
    <text evidence="1">The sequence shown here is derived from an EMBL/GenBank/DDBJ whole genome shotgun (WGS) entry which is preliminary data.</text>
</comment>
<dbReference type="RefSeq" id="WP_336545894.1">
    <property type="nucleotide sequence ID" value="NZ_JBBBDM010000010.1"/>
</dbReference>
<dbReference type="EMBL" id="JBBBDM010000010">
    <property type="protein sequence ID" value="MEI5688552.1"/>
    <property type="molecule type" value="Genomic_DNA"/>
</dbReference>
<accession>A0ABU8H6G6</accession>
<dbReference type="Proteomes" id="UP001367771">
    <property type="component" value="Unassembled WGS sequence"/>
</dbReference>
<name>A0ABU8H6G6_9SPHN</name>
<organism evidence="1 2">
    <name type="scientific">Sphingomonas kyungheensis</name>
    <dbReference type="NCBI Taxonomy" id="1069987"/>
    <lineage>
        <taxon>Bacteria</taxon>
        <taxon>Pseudomonadati</taxon>
        <taxon>Pseudomonadota</taxon>
        <taxon>Alphaproteobacteria</taxon>
        <taxon>Sphingomonadales</taxon>
        <taxon>Sphingomonadaceae</taxon>
        <taxon>Sphingomonas</taxon>
    </lineage>
</organism>